<sequence>MLNQIVNDDRDILLTYCLANIFTICYNSVGKTLNFAENQIVKSALSTFVVCTVLVYPCSFVLANLILFSYY</sequence>
<protein>
    <submittedName>
        <fullName evidence="2">Uncharacterized protein</fullName>
    </submittedName>
</protein>
<dbReference type="AlphaFoldDB" id="S4NXA5"/>
<organism evidence="2">
    <name type="scientific">Pararge aegeria</name>
    <name type="common">speckled wood butterfly</name>
    <dbReference type="NCBI Taxonomy" id="116150"/>
    <lineage>
        <taxon>Eukaryota</taxon>
        <taxon>Metazoa</taxon>
        <taxon>Ecdysozoa</taxon>
        <taxon>Arthropoda</taxon>
        <taxon>Hexapoda</taxon>
        <taxon>Insecta</taxon>
        <taxon>Pterygota</taxon>
        <taxon>Neoptera</taxon>
        <taxon>Endopterygota</taxon>
        <taxon>Lepidoptera</taxon>
        <taxon>Glossata</taxon>
        <taxon>Ditrysia</taxon>
        <taxon>Papilionoidea</taxon>
        <taxon>Nymphalidae</taxon>
        <taxon>Satyrinae</taxon>
        <taxon>Satyrini</taxon>
        <taxon>Parargina</taxon>
        <taxon>Pararge</taxon>
    </lineage>
</organism>
<feature type="transmembrane region" description="Helical" evidence="1">
    <location>
        <begin position="44"/>
        <end position="68"/>
    </location>
</feature>
<proteinExistence type="predicted"/>
<evidence type="ECO:0000256" key="1">
    <source>
        <dbReference type="SAM" id="Phobius"/>
    </source>
</evidence>
<dbReference type="EMBL" id="GAIX01014255">
    <property type="protein sequence ID" value="JAA78305.1"/>
    <property type="molecule type" value="Transcribed_RNA"/>
</dbReference>
<accession>S4NXA5</accession>
<reference evidence="2" key="2">
    <citation type="submission" date="2013-05" db="EMBL/GenBank/DDBJ databases">
        <authorList>
            <person name="Carter J.-M."/>
            <person name="Baker S.C."/>
            <person name="Pink R."/>
            <person name="Carter D.R.F."/>
            <person name="Collins A."/>
            <person name="Tomlin J."/>
            <person name="Gibbs M."/>
            <person name="Breuker C.J."/>
        </authorList>
    </citation>
    <scope>NUCLEOTIDE SEQUENCE</scope>
    <source>
        <tissue evidence="2">Ovary</tissue>
    </source>
</reference>
<keyword evidence="1" id="KW-1133">Transmembrane helix</keyword>
<keyword evidence="1" id="KW-0812">Transmembrane</keyword>
<feature type="transmembrane region" description="Helical" evidence="1">
    <location>
        <begin position="12"/>
        <end position="29"/>
    </location>
</feature>
<keyword evidence="1" id="KW-0472">Membrane</keyword>
<evidence type="ECO:0000313" key="2">
    <source>
        <dbReference type="EMBL" id="JAA78305.1"/>
    </source>
</evidence>
<reference evidence="2" key="1">
    <citation type="journal article" date="2013" name="BMC Genomics">
        <title>Unscrambling butterfly oogenesis.</title>
        <authorList>
            <person name="Carter J.M."/>
            <person name="Baker S.C."/>
            <person name="Pink R."/>
            <person name="Carter D.R."/>
            <person name="Collins A."/>
            <person name="Tomlin J."/>
            <person name="Gibbs M."/>
            <person name="Breuker C.J."/>
        </authorList>
    </citation>
    <scope>NUCLEOTIDE SEQUENCE</scope>
    <source>
        <tissue evidence="2">Ovary</tissue>
    </source>
</reference>
<name>S4NXA5_9NEOP</name>